<dbReference type="EMBL" id="KI913213">
    <property type="protein sequence ID" value="ETV66295.1"/>
    <property type="molecule type" value="Genomic_DNA"/>
</dbReference>
<dbReference type="VEuPathDB" id="FungiDB:H257_17198"/>
<accession>W4FFS4</accession>
<dbReference type="AlphaFoldDB" id="W4FFS4"/>
<proteinExistence type="predicted"/>
<organism evidence="2">
    <name type="scientific">Aphanomyces astaci</name>
    <name type="common">Crayfish plague agent</name>
    <dbReference type="NCBI Taxonomy" id="112090"/>
    <lineage>
        <taxon>Eukaryota</taxon>
        <taxon>Sar</taxon>
        <taxon>Stramenopiles</taxon>
        <taxon>Oomycota</taxon>
        <taxon>Saprolegniomycetes</taxon>
        <taxon>Saprolegniales</taxon>
        <taxon>Verrucalvaceae</taxon>
        <taxon>Aphanomyces</taxon>
    </lineage>
</organism>
<name>W4FFS4_APHAT</name>
<reference evidence="2" key="1">
    <citation type="submission" date="2013-12" db="EMBL/GenBank/DDBJ databases">
        <title>The Genome Sequence of Aphanomyces astaci APO3.</title>
        <authorList>
            <consortium name="The Broad Institute Genomics Platform"/>
            <person name="Russ C."/>
            <person name="Tyler B."/>
            <person name="van West P."/>
            <person name="Dieguez-Uribeondo J."/>
            <person name="Young S.K."/>
            <person name="Zeng Q."/>
            <person name="Gargeya S."/>
            <person name="Fitzgerald M."/>
            <person name="Abouelleil A."/>
            <person name="Alvarado L."/>
            <person name="Chapman S.B."/>
            <person name="Gainer-Dewar J."/>
            <person name="Goldberg J."/>
            <person name="Griggs A."/>
            <person name="Gujja S."/>
            <person name="Hansen M."/>
            <person name="Howarth C."/>
            <person name="Imamovic A."/>
            <person name="Ireland A."/>
            <person name="Larimer J."/>
            <person name="McCowan C."/>
            <person name="Murphy C."/>
            <person name="Pearson M."/>
            <person name="Poon T.W."/>
            <person name="Priest M."/>
            <person name="Roberts A."/>
            <person name="Saif S."/>
            <person name="Shea T."/>
            <person name="Sykes S."/>
            <person name="Wortman J."/>
            <person name="Nusbaum C."/>
            <person name="Birren B."/>
        </authorList>
    </citation>
    <scope>NUCLEOTIDE SEQUENCE [LARGE SCALE GENOMIC DNA]</scope>
    <source>
        <strain evidence="2">APO3</strain>
    </source>
</reference>
<dbReference type="OrthoDB" id="86901at2759"/>
<dbReference type="RefSeq" id="XP_009844201.1">
    <property type="nucleotide sequence ID" value="XM_009845899.1"/>
</dbReference>
<protein>
    <submittedName>
        <fullName evidence="2">Uncharacterized protein</fullName>
    </submittedName>
</protein>
<sequence>MLEQLDVAHLSEQEPKQSSGAYQSVLSPTFLSRLEETGNLTSPVRQLGDVMELAGFMEVMKRDVDRGVNLRLTFETAEKTMDIPNLKCWVARDSRLGRPGRLIGRHYKTAWAT</sequence>
<evidence type="ECO:0000313" key="2">
    <source>
        <dbReference type="EMBL" id="ETV66295.1"/>
    </source>
</evidence>
<gene>
    <name evidence="2" type="ORF">H257_17198</name>
</gene>
<feature type="region of interest" description="Disordered" evidence="1">
    <location>
        <begin position="1"/>
        <end position="22"/>
    </location>
</feature>
<dbReference type="GeneID" id="20819194"/>
<evidence type="ECO:0000256" key="1">
    <source>
        <dbReference type="SAM" id="MobiDB-lite"/>
    </source>
</evidence>